<dbReference type="GO" id="GO:0005524">
    <property type="term" value="F:ATP binding"/>
    <property type="evidence" value="ECO:0007669"/>
    <property type="project" value="InterPro"/>
</dbReference>
<dbReference type="GO" id="GO:0007018">
    <property type="term" value="P:microtubule-based movement"/>
    <property type="evidence" value="ECO:0007669"/>
    <property type="project" value="InterPro"/>
</dbReference>
<gene>
    <name evidence="1" type="ORF">SELMODRAFT_410457</name>
</gene>
<evidence type="ECO:0000313" key="1">
    <source>
        <dbReference type="EMBL" id="EFJ29718.1"/>
    </source>
</evidence>
<name>D8RET7_SELML</name>
<dbReference type="InterPro" id="IPR019821">
    <property type="entry name" value="Kinesin_motor_CS"/>
</dbReference>
<dbReference type="EMBL" id="GL377577">
    <property type="protein sequence ID" value="EFJ29718.1"/>
    <property type="molecule type" value="Genomic_DNA"/>
</dbReference>
<dbReference type="Gramene" id="EFJ29718">
    <property type="protein sequence ID" value="EFJ29718"/>
    <property type="gene ID" value="SELMODRAFT_410457"/>
</dbReference>
<sequence length="163" mass="19216">MSERSRALERIQPHSHPARSILRFQGKRQLHWTIYSRAFIQERSVFFRQRSQADVFDFVALPIVQDWCCNDFQYGETSQGTDDHCQEGILPRVARWIFQYIETADPVYEFVIKLSMVERIEVARDFNTFWTRPRTIFNVKTGKLFLVDLAGSEKTCTEGKENS</sequence>
<keyword evidence="2" id="KW-1185">Reference proteome</keyword>
<dbReference type="PROSITE" id="PS00411">
    <property type="entry name" value="KINESIN_MOTOR_1"/>
    <property type="match status" value="1"/>
</dbReference>
<protein>
    <recommendedName>
        <fullName evidence="3">Kinesin motor domain-containing protein</fullName>
    </recommendedName>
</protein>
<dbReference type="InParanoid" id="D8RET7"/>
<proteinExistence type="predicted"/>
<dbReference type="HOGENOM" id="CLU_1629870_0_0_1"/>
<reference evidence="1 2" key="1">
    <citation type="journal article" date="2011" name="Science">
        <title>The Selaginella genome identifies genetic changes associated with the evolution of vascular plants.</title>
        <authorList>
            <person name="Banks J.A."/>
            <person name="Nishiyama T."/>
            <person name="Hasebe M."/>
            <person name="Bowman J.L."/>
            <person name="Gribskov M."/>
            <person name="dePamphilis C."/>
            <person name="Albert V.A."/>
            <person name="Aono N."/>
            <person name="Aoyama T."/>
            <person name="Ambrose B.A."/>
            <person name="Ashton N.W."/>
            <person name="Axtell M.J."/>
            <person name="Barker E."/>
            <person name="Barker M.S."/>
            <person name="Bennetzen J.L."/>
            <person name="Bonawitz N.D."/>
            <person name="Chapple C."/>
            <person name="Cheng C."/>
            <person name="Correa L.G."/>
            <person name="Dacre M."/>
            <person name="DeBarry J."/>
            <person name="Dreyer I."/>
            <person name="Elias M."/>
            <person name="Engstrom E.M."/>
            <person name="Estelle M."/>
            <person name="Feng L."/>
            <person name="Finet C."/>
            <person name="Floyd S.K."/>
            <person name="Frommer W.B."/>
            <person name="Fujita T."/>
            <person name="Gramzow L."/>
            <person name="Gutensohn M."/>
            <person name="Harholt J."/>
            <person name="Hattori M."/>
            <person name="Heyl A."/>
            <person name="Hirai T."/>
            <person name="Hiwatashi Y."/>
            <person name="Ishikawa M."/>
            <person name="Iwata M."/>
            <person name="Karol K.G."/>
            <person name="Koehler B."/>
            <person name="Kolukisaoglu U."/>
            <person name="Kubo M."/>
            <person name="Kurata T."/>
            <person name="Lalonde S."/>
            <person name="Li K."/>
            <person name="Li Y."/>
            <person name="Litt A."/>
            <person name="Lyons E."/>
            <person name="Manning G."/>
            <person name="Maruyama T."/>
            <person name="Michael T.P."/>
            <person name="Mikami K."/>
            <person name="Miyazaki S."/>
            <person name="Morinaga S."/>
            <person name="Murata T."/>
            <person name="Mueller-Roeber B."/>
            <person name="Nelson D.R."/>
            <person name="Obara M."/>
            <person name="Oguri Y."/>
            <person name="Olmstead R.G."/>
            <person name="Onodera N."/>
            <person name="Petersen B.L."/>
            <person name="Pils B."/>
            <person name="Prigge M."/>
            <person name="Rensing S.A."/>
            <person name="Riano-Pachon D.M."/>
            <person name="Roberts A.W."/>
            <person name="Sato Y."/>
            <person name="Scheller H.V."/>
            <person name="Schulz B."/>
            <person name="Schulz C."/>
            <person name="Shakirov E.V."/>
            <person name="Shibagaki N."/>
            <person name="Shinohara N."/>
            <person name="Shippen D.E."/>
            <person name="Soerensen I."/>
            <person name="Sotooka R."/>
            <person name="Sugimoto N."/>
            <person name="Sugita M."/>
            <person name="Sumikawa N."/>
            <person name="Tanurdzic M."/>
            <person name="Theissen G."/>
            <person name="Ulvskov P."/>
            <person name="Wakazuki S."/>
            <person name="Weng J.K."/>
            <person name="Willats W.W."/>
            <person name="Wipf D."/>
            <person name="Wolf P.G."/>
            <person name="Yang L."/>
            <person name="Zimmer A.D."/>
            <person name="Zhu Q."/>
            <person name="Mitros T."/>
            <person name="Hellsten U."/>
            <person name="Loque D."/>
            <person name="Otillar R."/>
            <person name="Salamov A."/>
            <person name="Schmutz J."/>
            <person name="Shapiro H."/>
            <person name="Lindquist E."/>
            <person name="Lucas S."/>
            <person name="Rokhsar D."/>
            <person name="Grigoriev I.V."/>
        </authorList>
    </citation>
    <scope>NUCLEOTIDE SEQUENCE [LARGE SCALE GENOMIC DNA]</scope>
</reference>
<dbReference type="GO" id="GO:0003777">
    <property type="term" value="F:microtubule motor activity"/>
    <property type="evidence" value="ECO:0007669"/>
    <property type="project" value="InterPro"/>
</dbReference>
<organism evidence="2">
    <name type="scientific">Selaginella moellendorffii</name>
    <name type="common">Spikemoss</name>
    <dbReference type="NCBI Taxonomy" id="88036"/>
    <lineage>
        <taxon>Eukaryota</taxon>
        <taxon>Viridiplantae</taxon>
        <taxon>Streptophyta</taxon>
        <taxon>Embryophyta</taxon>
        <taxon>Tracheophyta</taxon>
        <taxon>Lycopodiopsida</taxon>
        <taxon>Selaginellales</taxon>
        <taxon>Selaginellaceae</taxon>
        <taxon>Selaginella</taxon>
    </lineage>
</organism>
<dbReference type="Proteomes" id="UP000001514">
    <property type="component" value="Unassembled WGS sequence"/>
</dbReference>
<evidence type="ECO:0000313" key="2">
    <source>
        <dbReference type="Proteomes" id="UP000001514"/>
    </source>
</evidence>
<dbReference type="STRING" id="88036.D8RET7"/>
<dbReference type="Gene3D" id="3.40.850.10">
    <property type="entry name" value="Kinesin motor domain"/>
    <property type="match status" value="1"/>
</dbReference>
<evidence type="ECO:0008006" key="3">
    <source>
        <dbReference type="Google" id="ProtNLM"/>
    </source>
</evidence>
<accession>D8RET7</accession>
<dbReference type="KEGG" id="smo:SELMODRAFT_410457"/>
<dbReference type="SUPFAM" id="SSF52540">
    <property type="entry name" value="P-loop containing nucleoside triphosphate hydrolases"/>
    <property type="match status" value="1"/>
</dbReference>
<dbReference type="InterPro" id="IPR027417">
    <property type="entry name" value="P-loop_NTPase"/>
</dbReference>
<dbReference type="AlphaFoldDB" id="D8RET7"/>
<dbReference type="eggNOG" id="KOG0240">
    <property type="taxonomic scope" value="Eukaryota"/>
</dbReference>
<dbReference type="InterPro" id="IPR036961">
    <property type="entry name" value="Kinesin_motor_dom_sf"/>
</dbReference>